<dbReference type="OrthoDB" id="5423360at2759"/>
<reference evidence="1 2" key="1">
    <citation type="journal article" date="2012" name="PLoS Pathog.">
        <title>Diverse lifestyles and strategies of plant pathogenesis encoded in the genomes of eighteen Dothideomycetes fungi.</title>
        <authorList>
            <person name="Ohm R.A."/>
            <person name="Feau N."/>
            <person name="Henrissat B."/>
            <person name="Schoch C.L."/>
            <person name="Horwitz B.A."/>
            <person name="Barry K.W."/>
            <person name="Condon B.J."/>
            <person name="Copeland A.C."/>
            <person name="Dhillon B."/>
            <person name="Glaser F."/>
            <person name="Hesse C.N."/>
            <person name="Kosti I."/>
            <person name="LaButti K."/>
            <person name="Lindquist E.A."/>
            <person name="Lucas S."/>
            <person name="Salamov A.A."/>
            <person name="Bradshaw R.E."/>
            <person name="Ciuffetti L."/>
            <person name="Hamelin R.C."/>
            <person name="Kema G.H.J."/>
            <person name="Lawrence C."/>
            <person name="Scott J.A."/>
            <person name="Spatafora J.W."/>
            <person name="Turgeon B.G."/>
            <person name="de Wit P.J.G.M."/>
            <person name="Zhong S."/>
            <person name="Goodwin S.B."/>
            <person name="Grigoriev I.V."/>
        </authorList>
    </citation>
    <scope>NUCLEOTIDE SEQUENCE [LARGE SCALE GENOMIC DNA]</scope>
    <source>
        <strain evidence="2">ND90Pr / ATCC 201652</strain>
    </source>
</reference>
<dbReference type="STRING" id="665912.M2QZ13"/>
<accession>M2QZ13</accession>
<dbReference type="EMBL" id="KB445651">
    <property type="protein sequence ID" value="EMD60264.1"/>
    <property type="molecule type" value="Genomic_DNA"/>
</dbReference>
<name>M2QZ13_COCSN</name>
<dbReference type="KEGG" id="bsc:COCSADRAFT_40686"/>
<evidence type="ECO:0000313" key="1">
    <source>
        <dbReference type="EMBL" id="EMD60264.1"/>
    </source>
</evidence>
<reference evidence="2" key="2">
    <citation type="journal article" date="2013" name="PLoS Genet.">
        <title>Comparative genome structure, secondary metabolite, and effector coding capacity across Cochliobolus pathogens.</title>
        <authorList>
            <person name="Condon B.J."/>
            <person name="Leng Y."/>
            <person name="Wu D."/>
            <person name="Bushley K.E."/>
            <person name="Ohm R.A."/>
            <person name="Otillar R."/>
            <person name="Martin J."/>
            <person name="Schackwitz W."/>
            <person name="Grimwood J."/>
            <person name="MohdZainudin N."/>
            <person name="Xue C."/>
            <person name="Wang R."/>
            <person name="Manning V.A."/>
            <person name="Dhillon B."/>
            <person name="Tu Z.J."/>
            <person name="Steffenson B.J."/>
            <person name="Salamov A."/>
            <person name="Sun H."/>
            <person name="Lowry S."/>
            <person name="LaButti K."/>
            <person name="Han J."/>
            <person name="Copeland A."/>
            <person name="Lindquist E."/>
            <person name="Barry K."/>
            <person name="Schmutz J."/>
            <person name="Baker S.E."/>
            <person name="Ciuffetti L.M."/>
            <person name="Grigoriev I.V."/>
            <person name="Zhong S."/>
            <person name="Turgeon B.G."/>
        </authorList>
    </citation>
    <scope>NUCLEOTIDE SEQUENCE [LARGE SCALE GENOMIC DNA]</scope>
    <source>
        <strain evidence="2">ND90Pr / ATCC 201652</strain>
    </source>
</reference>
<evidence type="ECO:0000313" key="2">
    <source>
        <dbReference type="Proteomes" id="UP000016934"/>
    </source>
</evidence>
<dbReference type="AlphaFoldDB" id="M2QZ13"/>
<dbReference type="HOGENOM" id="CLU_3050189_0_0_1"/>
<sequence>MHLQSAIGNGDGSYSVLPAGTVGQRQAIAVLSRLYFTKTAEKPLAGVRVGIKDI</sequence>
<keyword evidence="2" id="KW-1185">Reference proteome</keyword>
<organism evidence="1 2">
    <name type="scientific">Cochliobolus sativus (strain ND90Pr / ATCC 201652)</name>
    <name type="common">Common root rot and spot blotch fungus</name>
    <name type="synonym">Bipolaris sorokiniana</name>
    <dbReference type="NCBI Taxonomy" id="665912"/>
    <lineage>
        <taxon>Eukaryota</taxon>
        <taxon>Fungi</taxon>
        <taxon>Dikarya</taxon>
        <taxon>Ascomycota</taxon>
        <taxon>Pezizomycotina</taxon>
        <taxon>Dothideomycetes</taxon>
        <taxon>Pleosporomycetidae</taxon>
        <taxon>Pleosporales</taxon>
        <taxon>Pleosporineae</taxon>
        <taxon>Pleosporaceae</taxon>
        <taxon>Bipolaris</taxon>
    </lineage>
</organism>
<dbReference type="Proteomes" id="UP000016934">
    <property type="component" value="Unassembled WGS sequence"/>
</dbReference>
<dbReference type="GeneID" id="19139807"/>
<dbReference type="RefSeq" id="XP_007704152.1">
    <property type="nucleotide sequence ID" value="XM_007705962.1"/>
</dbReference>
<protein>
    <recommendedName>
        <fullName evidence="3">Amidase domain-containing protein</fullName>
    </recommendedName>
</protein>
<gene>
    <name evidence="1" type="ORF">COCSADRAFT_40686</name>
</gene>
<proteinExistence type="predicted"/>
<evidence type="ECO:0008006" key="3">
    <source>
        <dbReference type="Google" id="ProtNLM"/>
    </source>
</evidence>